<protein>
    <submittedName>
        <fullName evidence="1">Uncharacterized protein</fullName>
    </submittedName>
</protein>
<dbReference type="Proteomes" id="UP001234178">
    <property type="component" value="Unassembled WGS sequence"/>
</dbReference>
<evidence type="ECO:0000313" key="2">
    <source>
        <dbReference type="Proteomes" id="UP001234178"/>
    </source>
</evidence>
<proteinExistence type="predicted"/>
<keyword evidence="2" id="KW-1185">Reference proteome</keyword>
<sequence length="79" mass="9169">MEESLYKDSTILENRYLTDSVAEVLFTIIVLFDECCSKLWYQTSCLKQDVEQVLLMLWLILLVPVISEKSMQMEIGGKC</sequence>
<accession>A0ABR0AXI1</accession>
<gene>
    <name evidence="1" type="ORF">OUZ56_022752</name>
</gene>
<reference evidence="1 2" key="1">
    <citation type="journal article" date="2023" name="Nucleic Acids Res.">
        <title>The hologenome of Daphnia magna reveals possible DNA methylation and microbiome-mediated evolution of the host genome.</title>
        <authorList>
            <person name="Chaturvedi A."/>
            <person name="Li X."/>
            <person name="Dhandapani V."/>
            <person name="Marshall H."/>
            <person name="Kissane S."/>
            <person name="Cuenca-Cambronero M."/>
            <person name="Asole G."/>
            <person name="Calvet F."/>
            <person name="Ruiz-Romero M."/>
            <person name="Marangio P."/>
            <person name="Guigo R."/>
            <person name="Rago D."/>
            <person name="Mirbahai L."/>
            <person name="Eastwood N."/>
            <person name="Colbourne J.K."/>
            <person name="Zhou J."/>
            <person name="Mallon E."/>
            <person name="Orsini L."/>
        </authorList>
    </citation>
    <scope>NUCLEOTIDE SEQUENCE [LARGE SCALE GENOMIC DNA]</scope>
    <source>
        <strain evidence="1">LRV0_1</strain>
    </source>
</reference>
<comment type="caution">
    <text evidence="1">The sequence shown here is derived from an EMBL/GenBank/DDBJ whole genome shotgun (WGS) entry which is preliminary data.</text>
</comment>
<dbReference type="EMBL" id="JAOYFB010000039">
    <property type="protein sequence ID" value="KAK4029790.1"/>
    <property type="molecule type" value="Genomic_DNA"/>
</dbReference>
<evidence type="ECO:0000313" key="1">
    <source>
        <dbReference type="EMBL" id="KAK4029790.1"/>
    </source>
</evidence>
<name>A0ABR0AXI1_9CRUS</name>
<organism evidence="1 2">
    <name type="scientific">Daphnia magna</name>
    <dbReference type="NCBI Taxonomy" id="35525"/>
    <lineage>
        <taxon>Eukaryota</taxon>
        <taxon>Metazoa</taxon>
        <taxon>Ecdysozoa</taxon>
        <taxon>Arthropoda</taxon>
        <taxon>Crustacea</taxon>
        <taxon>Branchiopoda</taxon>
        <taxon>Diplostraca</taxon>
        <taxon>Cladocera</taxon>
        <taxon>Anomopoda</taxon>
        <taxon>Daphniidae</taxon>
        <taxon>Daphnia</taxon>
    </lineage>
</organism>